<dbReference type="AlphaFoldDB" id="A0A0G0AFK9"/>
<name>A0A0G0AFK9_TRIHA</name>
<dbReference type="Proteomes" id="UP000034112">
    <property type="component" value="Unassembled WGS sequence"/>
</dbReference>
<gene>
    <name evidence="1" type="ORF">THAR02_04119</name>
</gene>
<protein>
    <submittedName>
        <fullName evidence="1">Uncharacterized protein</fullName>
    </submittedName>
</protein>
<reference evidence="2" key="1">
    <citation type="journal article" date="2015" name="Genome Announc.">
        <title>Draft whole-genome sequence of the biocontrol agent Trichoderma harzianum T6776.</title>
        <authorList>
            <person name="Baroncelli R."/>
            <person name="Piaggeschi G."/>
            <person name="Fiorini L."/>
            <person name="Bertolini E."/>
            <person name="Zapparata A."/>
            <person name="Pe M.E."/>
            <person name="Sarrocco S."/>
            <person name="Vannacci G."/>
        </authorList>
    </citation>
    <scope>NUCLEOTIDE SEQUENCE [LARGE SCALE GENOMIC DNA]</scope>
    <source>
        <strain evidence="2">T6776</strain>
    </source>
</reference>
<organism evidence="1 2">
    <name type="scientific">Trichoderma harzianum</name>
    <name type="common">Hypocrea lixii</name>
    <dbReference type="NCBI Taxonomy" id="5544"/>
    <lineage>
        <taxon>Eukaryota</taxon>
        <taxon>Fungi</taxon>
        <taxon>Dikarya</taxon>
        <taxon>Ascomycota</taxon>
        <taxon>Pezizomycotina</taxon>
        <taxon>Sordariomycetes</taxon>
        <taxon>Hypocreomycetidae</taxon>
        <taxon>Hypocreales</taxon>
        <taxon>Hypocreaceae</taxon>
        <taxon>Trichoderma</taxon>
    </lineage>
</organism>
<comment type="caution">
    <text evidence="1">The sequence shown here is derived from an EMBL/GenBank/DDBJ whole genome shotgun (WGS) entry which is preliminary data.</text>
</comment>
<sequence length="108" mass="11822">MSIVSLVIFGAAFTNILENRSARSPHVYIYSIITMAAQLPKGRPAGLPVDNLGKSYWLSEPSEILLGHRTTKDLPRVTDVLVIESGITDTFAAQFLKKESSPLKRGHA</sequence>
<dbReference type="EMBL" id="JOKZ01000098">
    <property type="protein sequence ID" value="KKP03789.1"/>
    <property type="molecule type" value="Genomic_DNA"/>
</dbReference>
<evidence type="ECO:0000313" key="2">
    <source>
        <dbReference type="Proteomes" id="UP000034112"/>
    </source>
</evidence>
<dbReference type="OrthoDB" id="429143at2759"/>
<proteinExistence type="predicted"/>
<evidence type="ECO:0000313" key="1">
    <source>
        <dbReference type="EMBL" id="KKP03789.1"/>
    </source>
</evidence>
<accession>A0A0G0AFK9</accession>